<keyword evidence="4 8" id="KW-0547">Nucleotide-binding</keyword>
<dbReference type="InterPro" id="IPR058930">
    <property type="entry name" value="YwzD"/>
</dbReference>
<dbReference type="Gene3D" id="3.40.50.620">
    <property type="entry name" value="HUPs"/>
    <property type="match status" value="1"/>
</dbReference>
<dbReference type="InterPro" id="IPR020792">
    <property type="entry name" value="SO4_adenylyltransferase_pro"/>
</dbReference>
<dbReference type="InterPro" id="IPR024951">
    <property type="entry name" value="Sulfurylase_cat_dom"/>
</dbReference>
<dbReference type="NCBIfam" id="NF003166">
    <property type="entry name" value="PRK04149.1"/>
    <property type="match status" value="1"/>
</dbReference>
<dbReference type="GO" id="GO:0070814">
    <property type="term" value="P:hydrogen sulfide biosynthetic process"/>
    <property type="evidence" value="ECO:0007669"/>
    <property type="project" value="UniProtKB-UniRule"/>
</dbReference>
<comment type="pathway">
    <text evidence="1 8">Sulfur metabolism; hydrogen sulfide biosynthesis; sulfite from sulfate: step 1/3.</text>
</comment>
<dbReference type="CDD" id="cd00517">
    <property type="entry name" value="ATPS"/>
    <property type="match status" value="1"/>
</dbReference>
<dbReference type="InterPro" id="IPR002650">
    <property type="entry name" value="Sulphate_adenylyltransferase"/>
</dbReference>
<evidence type="ECO:0000259" key="9">
    <source>
        <dbReference type="Pfam" id="PF01747"/>
    </source>
</evidence>
<dbReference type="InterPro" id="IPR025980">
    <property type="entry name" value="ATP-Sase_PUA-like_dom"/>
</dbReference>
<dbReference type="GO" id="GO:0000103">
    <property type="term" value="P:sulfate assimilation"/>
    <property type="evidence" value="ECO:0007669"/>
    <property type="project" value="UniProtKB-UniRule"/>
</dbReference>
<dbReference type="PANTHER" id="PTHR43509:SF1">
    <property type="entry name" value="SULFATE ADENYLYLTRANSFERASE"/>
    <property type="match status" value="1"/>
</dbReference>
<accession>A0A1G8I3Y3</accession>
<dbReference type="AlphaFoldDB" id="A0A1G8I3Y3"/>
<dbReference type="Gene3D" id="3.10.400.10">
    <property type="entry name" value="Sulfate adenylyltransferase"/>
    <property type="match status" value="1"/>
</dbReference>
<dbReference type="PANTHER" id="PTHR43509">
    <property type="match status" value="1"/>
</dbReference>
<evidence type="ECO:0000256" key="3">
    <source>
        <dbReference type="ARBA" id="ARBA00022695"/>
    </source>
</evidence>
<dbReference type="NCBIfam" id="TIGR00339">
    <property type="entry name" value="sopT"/>
    <property type="match status" value="1"/>
</dbReference>
<sequence>MKNSFRNFDEYQLLKVLQLAYELGENNKSITPKEMVSFLSTELKKFCEWKGSEKMIPPHGGILIQQIAENHEKKEWLNKTKNMETITISKETLSDLELIANGAYSPLDGFMNKKDYMSVLKDMRLSNGLVWSLPITLAVSKAEADRYRPGNDIVLRGEDGTIYAIFHFKEKYKYNKEMEAKHVYGTTDKKHPGVKKLYEKGDVYLAGPIILLNRPSHQPFNEYSLDPIETRNIFNNLGWKTIVGFQTRNPIHRAHEYIQKSALEMVDGLFVHPLVGETKKDDIPANIRMESYHTLLNNYYPKNRVRLAIFPAAMRYAGPREAIFHALVRKNYGCTHFIVGRDHAGVGDYYGTYEAQQIFDTFSSDEIDISILKFEHAFYCKSCENMGTSKTCPHKSENHMHLSGTKVREILRQGQKPPKEFTRPEVAEILIKGLKKK</sequence>
<keyword evidence="5 8" id="KW-0067">ATP-binding</keyword>
<dbReference type="Pfam" id="PF14306">
    <property type="entry name" value="PUA_2"/>
    <property type="match status" value="1"/>
</dbReference>
<dbReference type="EC" id="2.7.7.4" evidence="8"/>
<dbReference type="Pfam" id="PF26162">
    <property type="entry name" value="YwzD"/>
    <property type="match status" value="1"/>
</dbReference>
<keyword evidence="3 8" id="KW-0548">Nucleotidyltransferase</keyword>
<dbReference type="Proteomes" id="UP000199017">
    <property type="component" value="Unassembled WGS sequence"/>
</dbReference>
<dbReference type="SUPFAM" id="SSF52374">
    <property type="entry name" value="Nucleotidylyl transferase"/>
    <property type="match status" value="1"/>
</dbReference>
<dbReference type="GO" id="GO:0004781">
    <property type="term" value="F:sulfate adenylyltransferase (ATP) activity"/>
    <property type="evidence" value="ECO:0007669"/>
    <property type="project" value="UniProtKB-UniRule"/>
</dbReference>
<dbReference type="Pfam" id="PF01747">
    <property type="entry name" value="ATP-sulfurylase"/>
    <property type="match status" value="1"/>
</dbReference>
<feature type="domain" description="ATP-sulfurylase PUA-like" evidence="10">
    <location>
        <begin position="56"/>
        <end position="214"/>
    </location>
</feature>
<evidence type="ECO:0000256" key="4">
    <source>
        <dbReference type="ARBA" id="ARBA00022741"/>
    </source>
</evidence>
<dbReference type="GO" id="GO:0005524">
    <property type="term" value="F:ATP binding"/>
    <property type="evidence" value="ECO:0007669"/>
    <property type="project" value="UniProtKB-KW"/>
</dbReference>
<organism evidence="11 12">
    <name type="scientific">Alteribacillus bidgolensis</name>
    <dbReference type="NCBI Taxonomy" id="930129"/>
    <lineage>
        <taxon>Bacteria</taxon>
        <taxon>Bacillati</taxon>
        <taxon>Bacillota</taxon>
        <taxon>Bacilli</taxon>
        <taxon>Bacillales</taxon>
        <taxon>Bacillaceae</taxon>
        <taxon>Alteribacillus</taxon>
    </lineage>
</organism>
<dbReference type="HAMAP" id="MF_00066">
    <property type="entry name" value="Sulf_adenylyltr"/>
    <property type="match status" value="1"/>
</dbReference>
<keyword evidence="2 8" id="KW-0808">Transferase</keyword>
<dbReference type="UniPathway" id="UPA00140">
    <property type="reaction ID" value="UER00204"/>
</dbReference>
<reference evidence="11 12" key="1">
    <citation type="submission" date="2016-10" db="EMBL/GenBank/DDBJ databases">
        <authorList>
            <person name="de Groot N.N."/>
        </authorList>
    </citation>
    <scope>NUCLEOTIDE SEQUENCE [LARGE SCALE GENOMIC DNA]</scope>
    <source>
        <strain evidence="12">P4B,CCM 7963,CECT 7998,DSM 25260,IBRC-M 10614,KCTC 13821</strain>
    </source>
</reference>
<protein>
    <recommendedName>
        <fullName evidence="8">Sulfate adenylyltransferase</fullName>
        <ecNumber evidence="8">2.7.7.4</ecNumber>
    </recommendedName>
    <alternativeName>
        <fullName evidence="8">ATP-sulfurylase</fullName>
    </alternativeName>
    <alternativeName>
        <fullName evidence="8">Sulfate adenylate transferase</fullName>
        <shortName evidence="8">SAT</shortName>
    </alternativeName>
</protein>
<evidence type="ECO:0000313" key="12">
    <source>
        <dbReference type="Proteomes" id="UP000199017"/>
    </source>
</evidence>
<evidence type="ECO:0000256" key="1">
    <source>
        <dbReference type="ARBA" id="ARBA00005048"/>
    </source>
</evidence>
<name>A0A1G8I3Y3_9BACI</name>
<dbReference type="EMBL" id="FNDU01000005">
    <property type="protein sequence ID" value="SDI13461.1"/>
    <property type="molecule type" value="Genomic_DNA"/>
</dbReference>
<comment type="catalytic activity">
    <reaction evidence="7 8">
        <text>sulfate + ATP + H(+) = adenosine 5'-phosphosulfate + diphosphate</text>
        <dbReference type="Rhea" id="RHEA:18133"/>
        <dbReference type="ChEBI" id="CHEBI:15378"/>
        <dbReference type="ChEBI" id="CHEBI:16189"/>
        <dbReference type="ChEBI" id="CHEBI:30616"/>
        <dbReference type="ChEBI" id="CHEBI:33019"/>
        <dbReference type="ChEBI" id="CHEBI:58243"/>
        <dbReference type="EC" id="2.7.7.4"/>
    </reaction>
</comment>
<feature type="domain" description="Sulphate adenylyltransferase catalytic" evidence="9">
    <location>
        <begin position="222"/>
        <end position="432"/>
    </location>
</feature>
<dbReference type="STRING" id="930129.SAMN05216352_10524"/>
<comment type="similarity">
    <text evidence="6 8">Belongs to the sulfate adenylyltransferase family.</text>
</comment>
<evidence type="ECO:0000313" key="11">
    <source>
        <dbReference type="EMBL" id="SDI13461.1"/>
    </source>
</evidence>
<evidence type="ECO:0000256" key="8">
    <source>
        <dbReference type="HAMAP-Rule" id="MF_00066"/>
    </source>
</evidence>
<evidence type="ECO:0000256" key="5">
    <source>
        <dbReference type="ARBA" id="ARBA00022840"/>
    </source>
</evidence>
<evidence type="ECO:0000256" key="6">
    <source>
        <dbReference type="ARBA" id="ARBA00037980"/>
    </source>
</evidence>
<evidence type="ECO:0000256" key="2">
    <source>
        <dbReference type="ARBA" id="ARBA00022679"/>
    </source>
</evidence>
<gene>
    <name evidence="8" type="primary">sat</name>
    <name evidence="11" type="ORF">SAMN05216352_10524</name>
</gene>
<evidence type="ECO:0000256" key="7">
    <source>
        <dbReference type="ARBA" id="ARBA00049370"/>
    </source>
</evidence>
<proteinExistence type="inferred from homology"/>
<evidence type="ECO:0000259" key="10">
    <source>
        <dbReference type="Pfam" id="PF14306"/>
    </source>
</evidence>
<dbReference type="SUPFAM" id="SSF88697">
    <property type="entry name" value="PUA domain-like"/>
    <property type="match status" value="1"/>
</dbReference>
<keyword evidence="12" id="KW-1185">Reference proteome</keyword>
<dbReference type="InterPro" id="IPR014729">
    <property type="entry name" value="Rossmann-like_a/b/a_fold"/>
</dbReference>
<dbReference type="InterPro" id="IPR015947">
    <property type="entry name" value="PUA-like_sf"/>
</dbReference>